<name>A0A3S9AZU4_9HYPH</name>
<dbReference type="EMBL" id="CP032509">
    <property type="protein sequence ID" value="AZN70131.1"/>
    <property type="molecule type" value="Genomic_DNA"/>
</dbReference>
<feature type="transmembrane region" description="Helical" evidence="2">
    <location>
        <begin position="71"/>
        <end position="98"/>
    </location>
</feature>
<accession>A0A3S9AZU4</accession>
<keyword evidence="2" id="KW-1133">Transmembrane helix</keyword>
<feature type="transmembrane region" description="Helical" evidence="2">
    <location>
        <begin position="31"/>
        <end position="59"/>
    </location>
</feature>
<proteinExistence type="predicted"/>
<reference evidence="3 4" key="1">
    <citation type="submission" date="2018-09" db="EMBL/GenBank/DDBJ databases">
        <title>Marinorhizobium profundi gen. nov., sp. nov., isolated from a deep-sea sediment sample from the New Britain Trench and proposal of Marinorhizobiaceae fam. nov. in the order Rhizobiales of the class Alphaproteobacteria.</title>
        <authorList>
            <person name="Cao J."/>
        </authorList>
    </citation>
    <scope>NUCLEOTIDE SEQUENCE [LARGE SCALE GENOMIC DNA]</scope>
    <source>
        <strain evidence="3 4">WS11</strain>
    </source>
</reference>
<dbReference type="Proteomes" id="UP000268192">
    <property type="component" value="Chromosome"/>
</dbReference>
<evidence type="ECO:0000256" key="2">
    <source>
        <dbReference type="SAM" id="Phobius"/>
    </source>
</evidence>
<evidence type="ECO:0000313" key="3">
    <source>
        <dbReference type="EMBL" id="AZN70131.1"/>
    </source>
</evidence>
<gene>
    <name evidence="3" type="ORF">D5400_01560</name>
</gene>
<organism evidence="3 4">
    <name type="scientific">Georhizobium profundi</name>
    <dbReference type="NCBI Taxonomy" id="2341112"/>
    <lineage>
        <taxon>Bacteria</taxon>
        <taxon>Pseudomonadati</taxon>
        <taxon>Pseudomonadota</taxon>
        <taxon>Alphaproteobacteria</taxon>
        <taxon>Hyphomicrobiales</taxon>
        <taxon>Rhizobiaceae</taxon>
        <taxon>Georhizobium</taxon>
    </lineage>
</organism>
<evidence type="ECO:0000313" key="4">
    <source>
        <dbReference type="Proteomes" id="UP000268192"/>
    </source>
</evidence>
<dbReference type="AlphaFoldDB" id="A0A3S9AZU4"/>
<protein>
    <submittedName>
        <fullName evidence="3">DUF2975 domain-containing protein</fullName>
    </submittedName>
</protein>
<keyword evidence="4" id="KW-1185">Reference proteome</keyword>
<feature type="region of interest" description="Disordered" evidence="1">
    <location>
        <begin position="1"/>
        <end position="23"/>
    </location>
</feature>
<sequence length="106" mass="11211">MSGNHPGREPMGNIEHRAGNSRQPGHTIPGFEILVCFAVLIGCMAAGAACFALGAFALLQWAEGDARGGEILFLGFAVLTGAVVGCLAGIAWSVRWLWGRWRISKS</sequence>
<keyword evidence="2" id="KW-0472">Membrane</keyword>
<keyword evidence="2" id="KW-0812">Transmembrane</keyword>
<evidence type="ECO:0000256" key="1">
    <source>
        <dbReference type="SAM" id="MobiDB-lite"/>
    </source>
</evidence>
<dbReference type="KEGG" id="abaw:D5400_01560"/>